<accession>A0ABW1FJR2</accession>
<dbReference type="EMBL" id="JBHSPW010000005">
    <property type="protein sequence ID" value="MFC5893743.1"/>
    <property type="molecule type" value="Genomic_DNA"/>
</dbReference>
<dbReference type="Pfam" id="PF19698">
    <property type="entry name" value="DUF6197"/>
    <property type="match status" value="1"/>
</dbReference>
<dbReference type="RefSeq" id="WP_345091338.1">
    <property type="nucleotide sequence ID" value="NZ_BAAAWG010000019.1"/>
</dbReference>
<protein>
    <submittedName>
        <fullName evidence="2">Uncharacterized protein</fullName>
    </submittedName>
</protein>
<evidence type="ECO:0000313" key="2">
    <source>
        <dbReference type="EMBL" id="MFC5893743.1"/>
    </source>
</evidence>
<gene>
    <name evidence="2" type="ORF">ACFP3M_13025</name>
</gene>
<name>A0ABW1FJR2_9ACTN</name>
<evidence type="ECO:0000313" key="3">
    <source>
        <dbReference type="Proteomes" id="UP001596241"/>
    </source>
</evidence>
<comment type="caution">
    <text evidence="2">The sequence shown here is derived from an EMBL/GenBank/DDBJ whole genome shotgun (WGS) entry which is preliminary data.</text>
</comment>
<sequence>MPVPELTVTALDRAAARLVDAGPGPGAGPDSAGRDPVRRGAGPESGGANARERAAWDGIAAGWARTAPADPAARRLTRATVDELVAEALRAVPRHGTRPDVEVRLPGRFARALPDWAHRRRPGLAHRPSTQLAVTAEILRTWGWQQRPHRLRDRRGRRCVCGALLGAVALGVGSEDAAERAAAHILGELRHRGWRALIGDWNAVPGRTREQAVELVTAARGRALAAGE</sequence>
<reference evidence="3" key="1">
    <citation type="journal article" date="2019" name="Int. J. Syst. Evol. Microbiol.">
        <title>The Global Catalogue of Microorganisms (GCM) 10K type strain sequencing project: providing services to taxonomists for standard genome sequencing and annotation.</title>
        <authorList>
            <consortium name="The Broad Institute Genomics Platform"/>
            <consortium name="The Broad Institute Genome Sequencing Center for Infectious Disease"/>
            <person name="Wu L."/>
            <person name="Ma J."/>
        </authorList>
    </citation>
    <scope>NUCLEOTIDE SEQUENCE [LARGE SCALE GENOMIC DNA]</scope>
    <source>
        <strain evidence="3">CGMCC 1.15809</strain>
    </source>
</reference>
<dbReference type="Proteomes" id="UP001596241">
    <property type="component" value="Unassembled WGS sequence"/>
</dbReference>
<evidence type="ECO:0000256" key="1">
    <source>
        <dbReference type="SAM" id="MobiDB-lite"/>
    </source>
</evidence>
<proteinExistence type="predicted"/>
<dbReference type="InterPro" id="IPR045677">
    <property type="entry name" value="DUF6197"/>
</dbReference>
<feature type="region of interest" description="Disordered" evidence="1">
    <location>
        <begin position="19"/>
        <end position="51"/>
    </location>
</feature>
<keyword evidence="3" id="KW-1185">Reference proteome</keyword>
<organism evidence="2 3">
    <name type="scientific">Streptomyces ramulosus</name>
    <dbReference type="NCBI Taxonomy" id="47762"/>
    <lineage>
        <taxon>Bacteria</taxon>
        <taxon>Bacillati</taxon>
        <taxon>Actinomycetota</taxon>
        <taxon>Actinomycetes</taxon>
        <taxon>Kitasatosporales</taxon>
        <taxon>Streptomycetaceae</taxon>
        <taxon>Streptomyces</taxon>
    </lineage>
</organism>